<evidence type="ECO:0000256" key="1">
    <source>
        <dbReference type="SAM" id="MobiDB-lite"/>
    </source>
</evidence>
<sequence length="182" mass="19614">MRFNVALLILGLTSFAAALPMELNPSPEPHSPAAAHVTGGISSTNGGGTSGLPVLTYTFTGPGIRKPNPARLRADAPELVEEFLKILGMQGKCAEGSKFYGDKVIYADFADPKGKKLYYGFVQGKKESITGYLNDEQTNAPVHIVSNGKVVPNDEDEWDDHSHGSDHSFHSHYVNSDSDHSE</sequence>
<accession>A0A9W8P954</accession>
<evidence type="ECO:0000313" key="4">
    <source>
        <dbReference type="Proteomes" id="UP001142393"/>
    </source>
</evidence>
<evidence type="ECO:0000256" key="2">
    <source>
        <dbReference type="SAM" id="SignalP"/>
    </source>
</evidence>
<dbReference type="EMBL" id="JANVFU010000002">
    <property type="protein sequence ID" value="KAJ3749463.1"/>
    <property type="molecule type" value="Genomic_DNA"/>
</dbReference>
<keyword evidence="2" id="KW-0732">Signal</keyword>
<dbReference type="AlphaFoldDB" id="A0A9W8P954"/>
<comment type="caution">
    <text evidence="3">The sequence shown here is derived from an EMBL/GenBank/DDBJ whole genome shotgun (WGS) entry which is preliminary data.</text>
</comment>
<reference evidence="3 4" key="1">
    <citation type="journal article" date="2023" name="Proc. Natl. Acad. Sci. U.S.A.">
        <title>A global phylogenomic analysis of the shiitake genus Lentinula.</title>
        <authorList>
            <person name="Sierra-Patev S."/>
            <person name="Min B."/>
            <person name="Naranjo-Ortiz M."/>
            <person name="Looney B."/>
            <person name="Konkel Z."/>
            <person name="Slot J.C."/>
            <person name="Sakamoto Y."/>
            <person name="Steenwyk J.L."/>
            <person name="Rokas A."/>
            <person name="Carro J."/>
            <person name="Camarero S."/>
            <person name="Ferreira P."/>
            <person name="Molpeceres G."/>
            <person name="Ruiz-Duenas F.J."/>
            <person name="Serrano A."/>
            <person name="Henrissat B."/>
            <person name="Drula E."/>
            <person name="Hughes K.W."/>
            <person name="Mata J.L."/>
            <person name="Ishikawa N.K."/>
            <person name="Vargas-Isla R."/>
            <person name="Ushijima S."/>
            <person name="Smith C.A."/>
            <person name="Donoghue J."/>
            <person name="Ahrendt S."/>
            <person name="Andreopoulos W."/>
            <person name="He G."/>
            <person name="LaButti K."/>
            <person name="Lipzen A."/>
            <person name="Ng V."/>
            <person name="Riley R."/>
            <person name="Sandor L."/>
            <person name="Barry K."/>
            <person name="Martinez A.T."/>
            <person name="Xiao Y."/>
            <person name="Gibbons J.G."/>
            <person name="Terashima K."/>
            <person name="Grigoriev I.V."/>
            <person name="Hibbett D."/>
        </authorList>
    </citation>
    <scope>NUCLEOTIDE SEQUENCE [LARGE SCALE GENOMIC DNA]</scope>
    <source>
        <strain evidence="3 4">TFB7810</strain>
    </source>
</reference>
<dbReference type="Proteomes" id="UP001142393">
    <property type="component" value="Unassembled WGS sequence"/>
</dbReference>
<gene>
    <name evidence="3" type="ORF">DFH05DRAFT_680594</name>
</gene>
<feature type="region of interest" description="Disordered" evidence="1">
    <location>
        <begin position="150"/>
        <end position="182"/>
    </location>
</feature>
<name>A0A9W8P954_9AGAR</name>
<feature type="chain" id="PRO_5040791451" evidence="2">
    <location>
        <begin position="19"/>
        <end position="182"/>
    </location>
</feature>
<keyword evidence="4" id="KW-1185">Reference proteome</keyword>
<protein>
    <submittedName>
        <fullName evidence="3">Uncharacterized protein</fullName>
    </submittedName>
</protein>
<feature type="signal peptide" evidence="2">
    <location>
        <begin position="1"/>
        <end position="18"/>
    </location>
</feature>
<proteinExistence type="predicted"/>
<feature type="compositionally biased region" description="Basic and acidic residues" evidence="1">
    <location>
        <begin position="160"/>
        <end position="169"/>
    </location>
</feature>
<evidence type="ECO:0000313" key="3">
    <source>
        <dbReference type="EMBL" id="KAJ3749463.1"/>
    </source>
</evidence>
<organism evidence="3 4">
    <name type="scientific">Lentinula detonsa</name>
    <dbReference type="NCBI Taxonomy" id="2804962"/>
    <lineage>
        <taxon>Eukaryota</taxon>
        <taxon>Fungi</taxon>
        <taxon>Dikarya</taxon>
        <taxon>Basidiomycota</taxon>
        <taxon>Agaricomycotina</taxon>
        <taxon>Agaricomycetes</taxon>
        <taxon>Agaricomycetidae</taxon>
        <taxon>Agaricales</taxon>
        <taxon>Marasmiineae</taxon>
        <taxon>Omphalotaceae</taxon>
        <taxon>Lentinula</taxon>
    </lineage>
</organism>